<sequence>MQRSIGERVRAWPKLLARLLQGAPWWVLLLLGLLCVGLGVVLILDPVVWLTRYSLALGLGLIVSGLGDLAVIPRRARPVLMPLVALGWILAGVLVVAWPVPPVALLVAIVVCALAAAGISRLAALRGADP</sequence>
<feature type="transmembrane region" description="Helical" evidence="1">
    <location>
        <begin position="104"/>
        <end position="124"/>
    </location>
</feature>
<name>N1UWL3_9MICC</name>
<feature type="non-terminal residue" evidence="2">
    <location>
        <position position="130"/>
    </location>
</feature>
<protein>
    <submittedName>
        <fullName evidence="2">Secretory lipase</fullName>
    </submittedName>
</protein>
<keyword evidence="3" id="KW-1185">Reference proteome</keyword>
<feature type="transmembrane region" description="Helical" evidence="1">
    <location>
        <begin position="23"/>
        <end position="44"/>
    </location>
</feature>
<reference evidence="2 3" key="1">
    <citation type="journal article" date="2013" name="Genome Announc.">
        <title>Draft Genome Sequence of Arthrobacter crystallopoietes Strain BAB-32, Revealing Genes for Bioremediation.</title>
        <authorList>
            <person name="Joshi M.N."/>
            <person name="Pandit A.S."/>
            <person name="Sharma A."/>
            <person name="Pandya R.V."/>
            <person name="Desai S.M."/>
            <person name="Saxena A.K."/>
            <person name="Bagatharia S.B."/>
        </authorList>
    </citation>
    <scope>NUCLEOTIDE SEQUENCE [LARGE SCALE GENOMIC DNA]</scope>
    <source>
        <strain evidence="2 3">BAB-32</strain>
    </source>
</reference>
<dbReference type="AlphaFoldDB" id="N1UWL3"/>
<evidence type="ECO:0000313" key="3">
    <source>
        <dbReference type="Proteomes" id="UP000010729"/>
    </source>
</evidence>
<gene>
    <name evidence="2" type="ORF">D477_021553</name>
</gene>
<accession>N1UWL3</accession>
<feature type="transmembrane region" description="Helical" evidence="1">
    <location>
        <begin position="79"/>
        <end position="98"/>
    </location>
</feature>
<keyword evidence="1" id="KW-0812">Transmembrane</keyword>
<feature type="transmembrane region" description="Helical" evidence="1">
    <location>
        <begin position="50"/>
        <end position="72"/>
    </location>
</feature>
<evidence type="ECO:0000313" key="2">
    <source>
        <dbReference type="EMBL" id="EMY32164.1"/>
    </source>
</evidence>
<keyword evidence="1" id="KW-1133">Transmembrane helix</keyword>
<proteinExistence type="predicted"/>
<comment type="caution">
    <text evidence="2">The sequence shown here is derived from an EMBL/GenBank/DDBJ whole genome shotgun (WGS) entry which is preliminary data.</text>
</comment>
<dbReference type="EMBL" id="ANPE02000338">
    <property type="protein sequence ID" value="EMY32164.1"/>
    <property type="molecule type" value="Genomic_DNA"/>
</dbReference>
<keyword evidence="1" id="KW-0472">Membrane</keyword>
<evidence type="ECO:0000256" key="1">
    <source>
        <dbReference type="SAM" id="Phobius"/>
    </source>
</evidence>
<organism evidence="2 3">
    <name type="scientific">Arthrobacter crystallopoietes BAB-32</name>
    <dbReference type="NCBI Taxonomy" id="1246476"/>
    <lineage>
        <taxon>Bacteria</taxon>
        <taxon>Bacillati</taxon>
        <taxon>Actinomycetota</taxon>
        <taxon>Actinomycetes</taxon>
        <taxon>Micrococcales</taxon>
        <taxon>Micrococcaceae</taxon>
        <taxon>Crystallibacter</taxon>
    </lineage>
</organism>
<dbReference type="Proteomes" id="UP000010729">
    <property type="component" value="Unassembled WGS sequence"/>
</dbReference>